<gene>
    <name evidence="1" type="ORF">CCMP2556_LOCUS43495</name>
</gene>
<dbReference type="EMBL" id="CAXAMN010024862">
    <property type="protein sequence ID" value="CAK9090511.1"/>
    <property type="molecule type" value="Genomic_DNA"/>
</dbReference>
<comment type="caution">
    <text evidence="1">The sequence shown here is derived from an EMBL/GenBank/DDBJ whole genome shotgun (WGS) entry which is preliminary data.</text>
</comment>
<dbReference type="Proteomes" id="UP001642484">
    <property type="component" value="Unassembled WGS sequence"/>
</dbReference>
<keyword evidence="2" id="KW-1185">Reference proteome</keyword>
<accession>A0ABP0QQK2</accession>
<protein>
    <submittedName>
        <fullName evidence="1">Uncharacterized protein</fullName>
    </submittedName>
</protein>
<reference evidence="1 2" key="1">
    <citation type="submission" date="2024-02" db="EMBL/GenBank/DDBJ databases">
        <authorList>
            <person name="Chen Y."/>
            <person name="Shah S."/>
            <person name="Dougan E. K."/>
            <person name="Thang M."/>
            <person name="Chan C."/>
        </authorList>
    </citation>
    <scope>NUCLEOTIDE SEQUENCE [LARGE SCALE GENOMIC DNA]</scope>
</reference>
<name>A0ABP0QQK2_9DINO</name>
<proteinExistence type="predicted"/>
<organism evidence="1 2">
    <name type="scientific">Durusdinium trenchii</name>
    <dbReference type="NCBI Taxonomy" id="1381693"/>
    <lineage>
        <taxon>Eukaryota</taxon>
        <taxon>Sar</taxon>
        <taxon>Alveolata</taxon>
        <taxon>Dinophyceae</taxon>
        <taxon>Suessiales</taxon>
        <taxon>Symbiodiniaceae</taxon>
        <taxon>Durusdinium</taxon>
    </lineage>
</organism>
<evidence type="ECO:0000313" key="1">
    <source>
        <dbReference type="EMBL" id="CAK9090511.1"/>
    </source>
</evidence>
<sequence>MKDWVTVHVRVTVHVLWEPALSTIFSAQAAVAAPGLDDVSQKMEIQKTEVVHIARADRRRVPAKQRRKTSDIGRWTASGPVGLRVARLNKKMFYVGIYELLSMTGGLYIDDLANPSATWG</sequence>
<evidence type="ECO:0000313" key="2">
    <source>
        <dbReference type="Proteomes" id="UP001642484"/>
    </source>
</evidence>